<gene>
    <name evidence="7" type="ORF">PHSY_000304</name>
</gene>
<dbReference type="eggNOG" id="KOG0873">
    <property type="taxonomic scope" value="Eukaryota"/>
</dbReference>
<feature type="transmembrane region" description="Helical" evidence="5">
    <location>
        <begin position="173"/>
        <end position="195"/>
    </location>
</feature>
<accession>R9NW70</accession>
<dbReference type="GO" id="GO:0016020">
    <property type="term" value="C:membrane"/>
    <property type="evidence" value="ECO:0007669"/>
    <property type="project" value="UniProtKB-SubCell"/>
</dbReference>
<dbReference type="HOGENOM" id="CLU_047036_1_2_1"/>
<dbReference type="InterPro" id="IPR050307">
    <property type="entry name" value="Sterol_Desaturase_Related"/>
</dbReference>
<keyword evidence="4 5" id="KW-0472">Membrane</keyword>
<evidence type="ECO:0000256" key="2">
    <source>
        <dbReference type="ARBA" id="ARBA00022692"/>
    </source>
</evidence>
<keyword evidence="2 5" id="KW-0812">Transmembrane</keyword>
<evidence type="ECO:0000256" key="1">
    <source>
        <dbReference type="ARBA" id="ARBA00004370"/>
    </source>
</evidence>
<name>R9NW70_PSEHS</name>
<organism evidence="7 8">
    <name type="scientific">Pseudozyma hubeiensis (strain SY62)</name>
    <name type="common">Yeast</name>
    <dbReference type="NCBI Taxonomy" id="1305764"/>
    <lineage>
        <taxon>Eukaryota</taxon>
        <taxon>Fungi</taxon>
        <taxon>Dikarya</taxon>
        <taxon>Basidiomycota</taxon>
        <taxon>Ustilaginomycotina</taxon>
        <taxon>Ustilaginomycetes</taxon>
        <taxon>Ustilaginales</taxon>
        <taxon>Ustilaginaceae</taxon>
        <taxon>Pseudozyma</taxon>
    </lineage>
</organism>
<dbReference type="GO" id="GO:0016491">
    <property type="term" value="F:oxidoreductase activity"/>
    <property type="evidence" value="ECO:0007669"/>
    <property type="project" value="InterPro"/>
</dbReference>
<evidence type="ECO:0000259" key="6">
    <source>
        <dbReference type="Pfam" id="PF04116"/>
    </source>
</evidence>
<feature type="transmembrane region" description="Helical" evidence="5">
    <location>
        <begin position="125"/>
        <end position="144"/>
    </location>
</feature>
<reference evidence="8" key="1">
    <citation type="journal article" date="2013" name="Genome Announc.">
        <title>Draft genome sequence of the basidiomycetous yeast-like fungus Pseudozyma hubeiensis SY62, which produces an abundant amount of the biosurfactant mannosylerythritol lipids.</title>
        <authorList>
            <person name="Konishi M."/>
            <person name="Hatada Y."/>
            <person name="Horiuchi J."/>
        </authorList>
    </citation>
    <scope>NUCLEOTIDE SEQUENCE [LARGE SCALE GENOMIC DNA]</scope>
    <source>
        <strain evidence="8">SY62</strain>
    </source>
</reference>
<dbReference type="PANTHER" id="PTHR11863">
    <property type="entry name" value="STEROL DESATURASE"/>
    <property type="match status" value="1"/>
</dbReference>
<proteinExistence type="predicted"/>
<sequence length="414" mass="46248">MTTQTTTTTSAALHTHLGDLKLRNAAVAGPRQAQATPATGSGADVAAEQLRAFPGLGFKLTPTEERLRAKRNWGFLESAYDNSKVMGLTTHFVTITMAILFNKSSLAKPAYDWLNTYDRFTIHTVHTWILLSSCQLLLVGLFALTDLSGRPSWLARYRMQPHKPPTVAQYKKLMPVVLFNLVVVNTISNLIYYPLAEWRGIETTYESLPSGKKLVGQWLVCLLMEDIGFYAVHRALHHPKIYKYIHKKHHEFSAPIAGASTYAHPLEHYFSNLLPILVGLLITRAHLSVQYLFFSGLMIGTHAQHSGYNSESTCHAFSPDARCASSRRLTKALFFPAAAVPFLTCALVHDWHHYFNTENYGPVGLLDAIFKTNKTFKAWTSETVAAFEGDRAQARQAALEKLAQIEAEEEERAG</sequence>
<keyword evidence="3 5" id="KW-1133">Transmembrane helix</keyword>
<keyword evidence="8" id="KW-1185">Reference proteome</keyword>
<dbReference type="Proteomes" id="UP000014071">
    <property type="component" value="Unassembled WGS sequence"/>
</dbReference>
<evidence type="ECO:0000313" key="7">
    <source>
        <dbReference type="EMBL" id="GAC92749.1"/>
    </source>
</evidence>
<protein>
    <submittedName>
        <fullName evidence="7">Sterol desaturase</fullName>
    </submittedName>
</protein>
<evidence type="ECO:0000313" key="8">
    <source>
        <dbReference type="Proteomes" id="UP000014071"/>
    </source>
</evidence>
<dbReference type="AlphaFoldDB" id="R9NW70"/>
<comment type="subcellular location">
    <subcellularLocation>
        <location evidence="1">Membrane</location>
    </subcellularLocation>
</comment>
<evidence type="ECO:0000256" key="3">
    <source>
        <dbReference type="ARBA" id="ARBA00022989"/>
    </source>
</evidence>
<dbReference type="RefSeq" id="XP_012186336.1">
    <property type="nucleotide sequence ID" value="XM_012330946.1"/>
</dbReference>
<feature type="domain" description="Fatty acid hydroxylase" evidence="6">
    <location>
        <begin position="218"/>
        <end position="372"/>
    </location>
</feature>
<evidence type="ECO:0000256" key="5">
    <source>
        <dbReference type="SAM" id="Phobius"/>
    </source>
</evidence>
<dbReference type="GeneID" id="24105615"/>
<dbReference type="GO" id="GO:0005506">
    <property type="term" value="F:iron ion binding"/>
    <property type="evidence" value="ECO:0007669"/>
    <property type="project" value="InterPro"/>
</dbReference>
<dbReference type="EMBL" id="DF238768">
    <property type="protein sequence ID" value="GAC92749.1"/>
    <property type="molecule type" value="Genomic_DNA"/>
</dbReference>
<dbReference type="OrthoDB" id="408954at2759"/>
<dbReference type="InterPro" id="IPR006694">
    <property type="entry name" value="Fatty_acid_hydroxylase"/>
</dbReference>
<dbReference type="GO" id="GO:0008610">
    <property type="term" value="P:lipid biosynthetic process"/>
    <property type="evidence" value="ECO:0007669"/>
    <property type="project" value="InterPro"/>
</dbReference>
<evidence type="ECO:0000256" key="4">
    <source>
        <dbReference type="ARBA" id="ARBA00023136"/>
    </source>
</evidence>
<dbReference type="STRING" id="1305764.R9NW70"/>
<dbReference type="Pfam" id="PF04116">
    <property type="entry name" value="FA_hydroxylase"/>
    <property type="match status" value="1"/>
</dbReference>